<evidence type="ECO:0000256" key="4">
    <source>
        <dbReference type="HAMAP-Rule" id="MF_01341"/>
    </source>
</evidence>
<reference evidence="8 9" key="1">
    <citation type="journal article" date="2017" name="ISME J.">
        <title>Energy and carbon metabolisms in a deep terrestrial subsurface fluid microbial community.</title>
        <authorList>
            <person name="Momper L."/>
            <person name="Jungbluth S.P."/>
            <person name="Lee M.D."/>
            <person name="Amend J.P."/>
        </authorList>
    </citation>
    <scope>NUCLEOTIDE SEQUENCE [LARGE SCALE GENOMIC DNA]</scope>
    <source>
        <strain evidence="8">SURF_29</strain>
    </source>
</reference>
<dbReference type="PANTHER" id="PTHR12934:SF11">
    <property type="entry name" value="LARGE RIBOSOMAL SUBUNIT PROTEIN UL15M"/>
    <property type="match status" value="1"/>
</dbReference>
<organism evidence="8 9">
    <name type="scientific">candidate division WS5 bacterium</name>
    <dbReference type="NCBI Taxonomy" id="2093353"/>
    <lineage>
        <taxon>Bacteria</taxon>
        <taxon>candidate division WS5</taxon>
    </lineage>
</organism>
<dbReference type="HAMAP" id="MF_01341">
    <property type="entry name" value="Ribosomal_uL15"/>
    <property type="match status" value="1"/>
</dbReference>
<dbReference type="InterPro" id="IPR021131">
    <property type="entry name" value="Ribosomal_uL15/eL18"/>
</dbReference>
<sequence>MNLSNLISIKGKNKKRVGRGTGSGKGKTSGRGTKGQKSRSGGGVRLGFEGGQMPLTQRVPKLKGFKSRKPKNQVVKLSDLNLFTGKVTKEKLHEKGLIKSANWPVKILGSGKLEKTVEVHVEYFSKTAEKEIVKKGGKVIIKKPQKQKEENKESKK</sequence>
<dbReference type="GO" id="GO:0022625">
    <property type="term" value="C:cytosolic large ribosomal subunit"/>
    <property type="evidence" value="ECO:0007669"/>
    <property type="project" value="TreeGrafter"/>
</dbReference>
<dbReference type="SUPFAM" id="SSF52080">
    <property type="entry name" value="Ribosomal proteins L15p and L18e"/>
    <property type="match status" value="1"/>
</dbReference>
<dbReference type="GO" id="GO:0006412">
    <property type="term" value="P:translation"/>
    <property type="evidence" value="ECO:0007669"/>
    <property type="project" value="UniProtKB-UniRule"/>
</dbReference>
<dbReference type="GO" id="GO:0003735">
    <property type="term" value="F:structural constituent of ribosome"/>
    <property type="evidence" value="ECO:0007669"/>
    <property type="project" value="InterPro"/>
</dbReference>
<dbReference type="PANTHER" id="PTHR12934">
    <property type="entry name" value="50S RIBOSOMAL PROTEIN L15"/>
    <property type="match status" value="1"/>
</dbReference>
<dbReference type="InterPro" id="IPR001196">
    <property type="entry name" value="Ribosomal_uL15_CS"/>
</dbReference>
<dbReference type="NCBIfam" id="TIGR01071">
    <property type="entry name" value="rplO_bact"/>
    <property type="match status" value="1"/>
</dbReference>
<evidence type="ECO:0000256" key="2">
    <source>
        <dbReference type="ARBA" id="ARBA00022980"/>
    </source>
</evidence>
<keyword evidence="2 4" id="KW-0689">Ribosomal protein</keyword>
<protein>
    <recommendedName>
        <fullName evidence="4">Large ribosomal subunit protein uL15</fullName>
    </recommendedName>
</protein>
<comment type="function">
    <text evidence="4">Binds to the 23S rRNA.</text>
</comment>
<keyword evidence="4" id="KW-0699">rRNA-binding</keyword>
<comment type="similarity">
    <text evidence="1 4 5">Belongs to the universal ribosomal protein uL15 family.</text>
</comment>
<dbReference type="InterPro" id="IPR030878">
    <property type="entry name" value="Ribosomal_uL15"/>
</dbReference>
<dbReference type="AlphaFoldDB" id="A0A419DAB4"/>
<evidence type="ECO:0000313" key="9">
    <source>
        <dbReference type="Proteomes" id="UP000285655"/>
    </source>
</evidence>
<dbReference type="Proteomes" id="UP000285655">
    <property type="component" value="Unassembled WGS sequence"/>
</dbReference>
<feature type="compositionally biased region" description="Gly residues" evidence="6">
    <location>
        <begin position="19"/>
        <end position="33"/>
    </location>
</feature>
<gene>
    <name evidence="4" type="primary">rplO</name>
    <name evidence="8" type="ORF">C4544_06735</name>
</gene>
<evidence type="ECO:0000259" key="7">
    <source>
        <dbReference type="Pfam" id="PF00828"/>
    </source>
</evidence>
<evidence type="ECO:0000256" key="6">
    <source>
        <dbReference type="SAM" id="MobiDB-lite"/>
    </source>
</evidence>
<evidence type="ECO:0000256" key="1">
    <source>
        <dbReference type="ARBA" id="ARBA00007320"/>
    </source>
</evidence>
<dbReference type="Pfam" id="PF00828">
    <property type="entry name" value="Ribosomal_L27A"/>
    <property type="match status" value="1"/>
</dbReference>
<keyword evidence="4" id="KW-0694">RNA-binding</keyword>
<dbReference type="GO" id="GO:0019843">
    <property type="term" value="F:rRNA binding"/>
    <property type="evidence" value="ECO:0007669"/>
    <property type="project" value="UniProtKB-UniRule"/>
</dbReference>
<comment type="subunit">
    <text evidence="4">Part of the 50S ribosomal subunit.</text>
</comment>
<evidence type="ECO:0000313" key="8">
    <source>
        <dbReference type="EMBL" id="RJO60033.1"/>
    </source>
</evidence>
<dbReference type="EMBL" id="QZJW01000055">
    <property type="protein sequence ID" value="RJO60033.1"/>
    <property type="molecule type" value="Genomic_DNA"/>
</dbReference>
<accession>A0A419DAB4</accession>
<proteinExistence type="inferred from homology"/>
<dbReference type="Gene3D" id="3.100.10.10">
    <property type="match status" value="1"/>
</dbReference>
<feature type="region of interest" description="Disordered" evidence="6">
    <location>
        <begin position="1"/>
        <end position="53"/>
    </location>
</feature>
<evidence type="ECO:0000256" key="3">
    <source>
        <dbReference type="ARBA" id="ARBA00023274"/>
    </source>
</evidence>
<keyword evidence="3 4" id="KW-0687">Ribonucleoprotein</keyword>
<feature type="compositionally biased region" description="Gly residues" evidence="6">
    <location>
        <begin position="40"/>
        <end position="50"/>
    </location>
</feature>
<dbReference type="PROSITE" id="PS00475">
    <property type="entry name" value="RIBOSOMAL_L15"/>
    <property type="match status" value="1"/>
</dbReference>
<comment type="caution">
    <text evidence="8">The sequence shown here is derived from an EMBL/GenBank/DDBJ whole genome shotgun (WGS) entry which is preliminary data.</text>
</comment>
<dbReference type="InterPro" id="IPR036227">
    <property type="entry name" value="Ribosomal_uL15/eL18_sf"/>
</dbReference>
<name>A0A419DAB4_9BACT</name>
<dbReference type="InterPro" id="IPR005749">
    <property type="entry name" value="Ribosomal_uL15_bac-type"/>
</dbReference>
<feature type="domain" description="Large ribosomal subunit protein uL15/eL18" evidence="7">
    <location>
        <begin position="85"/>
        <end position="140"/>
    </location>
</feature>
<evidence type="ECO:0000256" key="5">
    <source>
        <dbReference type="RuleBase" id="RU003888"/>
    </source>
</evidence>